<dbReference type="OrthoDB" id="37622at2"/>
<dbReference type="SUPFAM" id="SSF54913">
    <property type="entry name" value="GlnB-like"/>
    <property type="match status" value="1"/>
</dbReference>
<reference evidence="2 3" key="1">
    <citation type="submission" date="2017-07" db="EMBL/GenBank/DDBJ databases">
        <title>Leptospira spp. isolated from tropical soils.</title>
        <authorList>
            <person name="Thibeaux R."/>
            <person name="Iraola G."/>
            <person name="Ferres I."/>
            <person name="Bierque E."/>
            <person name="Girault D."/>
            <person name="Soupe-Gilbert M.-E."/>
            <person name="Picardeau M."/>
            <person name="Goarant C."/>
        </authorList>
    </citation>
    <scope>NUCLEOTIDE SEQUENCE [LARGE SCALE GENOMIC DNA]</scope>
    <source>
        <strain evidence="2 3">FH2-B-A1</strain>
    </source>
</reference>
<dbReference type="AlphaFoldDB" id="A0A2N0ALH5"/>
<evidence type="ECO:0000313" key="2">
    <source>
        <dbReference type="EMBL" id="PJZ85135.1"/>
    </source>
</evidence>
<protein>
    <submittedName>
        <fullName evidence="2">Divalent-cation tolerance protein CutA</fullName>
    </submittedName>
</protein>
<dbReference type="EMBL" id="NPDX01000001">
    <property type="protein sequence ID" value="PJZ85135.1"/>
    <property type="molecule type" value="Genomic_DNA"/>
</dbReference>
<dbReference type="InterPro" id="IPR004323">
    <property type="entry name" value="Ion_tolerance_CutA"/>
</dbReference>
<dbReference type="PANTHER" id="PTHR23419">
    <property type="entry name" value="DIVALENT CATION TOLERANCE CUTA-RELATED"/>
    <property type="match status" value="1"/>
</dbReference>
<organism evidence="2 3">
    <name type="scientific">Leptospira harrisiae</name>
    <dbReference type="NCBI Taxonomy" id="2023189"/>
    <lineage>
        <taxon>Bacteria</taxon>
        <taxon>Pseudomonadati</taxon>
        <taxon>Spirochaetota</taxon>
        <taxon>Spirochaetia</taxon>
        <taxon>Leptospirales</taxon>
        <taxon>Leptospiraceae</taxon>
        <taxon>Leptospira</taxon>
    </lineage>
</organism>
<gene>
    <name evidence="2" type="ORF">CH364_02385</name>
</gene>
<proteinExistence type="inferred from homology"/>
<sequence>MNESWEFCTVYVTFSTEEEAKKITNQVVSERLAACANTIKGMDSVYIWKGKIEESSEIVCLFKTTKDKLNQLTHRIKELHSYDTPCIVVWPIVSGNPDYLDWIRNSL</sequence>
<dbReference type="GO" id="GO:0005507">
    <property type="term" value="F:copper ion binding"/>
    <property type="evidence" value="ECO:0007669"/>
    <property type="project" value="TreeGrafter"/>
</dbReference>
<comment type="similarity">
    <text evidence="1">Belongs to the CutA family.</text>
</comment>
<evidence type="ECO:0000313" key="3">
    <source>
        <dbReference type="Proteomes" id="UP000232145"/>
    </source>
</evidence>
<dbReference type="InterPro" id="IPR011322">
    <property type="entry name" value="N-reg_PII-like_a/b"/>
</dbReference>
<accession>A0A2N0ALH5</accession>
<comment type="caution">
    <text evidence="2">The sequence shown here is derived from an EMBL/GenBank/DDBJ whole genome shotgun (WGS) entry which is preliminary data.</text>
</comment>
<dbReference type="Pfam" id="PF03091">
    <property type="entry name" value="CutA1"/>
    <property type="match status" value="1"/>
</dbReference>
<dbReference type="PANTHER" id="PTHR23419:SF8">
    <property type="entry name" value="FI09726P"/>
    <property type="match status" value="1"/>
</dbReference>
<dbReference type="Proteomes" id="UP000232145">
    <property type="component" value="Unassembled WGS sequence"/>
</dbReference>
<dbReference type="RefSeq" id="WP_100742019.1">
    <property type="nucleotide sequence ID" value="NZ_NPDW01000001.1"/>
</dbReference>
<name>A0A2N0ALH5_9LEPT</name>
<keyword evidence="3" id="KW-1185">Reference proteome</keyword>
<dbReference type="Gene3D" id="3.30.70.120">
    <property type="match status" value="1"/>
</dbReference>
<evidence type="ECO:0000256" key="1">
    <source>
        <dbReference type="ARBA" id="ARBA00010169"/>
    </source>
</evidence>
<dbReference type="InterPro" id="IPR015867">
    <property type="entry name" value="N-reg_PII/ATP_PRibTrfase_C"/>
</dbReference>
<dbReference type="GO" id="GO:0010038">
    <property type="term" value="P:response to metal ion"/>
    <property type="evidence" value="ECO:0007669"/>
    <property type="project" value="InterPro"/>
</dbReference>